<keyword evidence="2" id="KW-0732">Signal</keyword>
<proteinExistence type="predicted"/>
<dbReference type="RefSeq" id="WP_347325255.1">
    <property type="nucleotide sequence ID" value="NZ_JBCGUH010000005.1"/>
</dbReference>
<accession>A0ABW4RM72</accession>
<feature type="region of interest" description="Disordered" evidence="1">
    <location>
        <begin position="38"/>
        <end position="92"/>
    </location>
</feature>
<evidence type="ECO:0000313" key="3">
    <source>
        <dbReference type="EMBL" id="MFD1887252.1"/>
    </source>
</evidence>
<feature type="signal peptide" evidence="2">
    <location>
        <begin position="1"/>
        <end position="23"/>
    </location>
</feature>
<reference evidence="4" key="1">
    <citation type="journal article" date="2019" name="Int. J. Syst. Evol. Microbiol.">
        <title>The Global Catalogue of Microorganisms (GCM) 10K type strain sequencing project: providing services to taxonomists for standard genome sequencing and annotation.</title>
        <authorList>
            <consortium name="The Broad Institute Genomics Platform"/>
            <consortium name="The Broad Institute Genome Sequencing Center for Infectious Disease"/>
            <person name="Wu L."/>
            <person name="Ma J."/>
        </authorList>
    </citation>
    <scope>NUCLEOTIDE SEQUENCE [LARGE SCALE GENOMIC DNA]</scope>
    <source>
        <strain evidence="4">CCUG 54950</strain>
    </source>
</reference>
<organism evidence="3 4">
    <name type="scientific">Paenibacillus wenxiniae</name>
    <dbReference type="NCBI Taxonomy" id="1636843"/>
    <lineage>
        <taxon>Bacteria</taxon>
        <taxon>Bacillati</taxon>
        <taxon>Bacillota</taxon>
        <taxon>Bacilli</taxon>
        <taxon>Bacillales</taxon>
        <taxon>Paenibacillaceae</taxon>
        <taxon>Paenibacillus</taxon>
    </lineage>
</organism>
<feature type="chain" id="PRO_5046597588" evidence="2">
    <location>
        <begin position="24"/>
        <end position="210"/>
    </location>
</feature>
<evidence type="ECO:0000256" key="1">
    <source>
        <dbReference type="SAM" id="MobiDB-lite"/>
    </source>
</evidence>
<gene>
    <name evidence="3" type="ORF">ACFSC9_17295</name>
</gene>
<dbReference type="Proteomes" id="UP001597233">
    <property type="component" value="Unassembled WGS sequence"/>
</dbReference>
<keyword evidence="4" id="KW-1185">Reference proteome</keyword>
<sequence length="210" mass="21835">MTNKRTLPLIAVMTMALATPVYAANDLTVPAVKEATVATPSAPQMPSTPASPSISANSSSSNSSSSNSGSSSSSSSSSTNGSGNSSSSSSTQANLNNRLVNVAGFDSAKQFTGYFANLKRAVAKGNLDAVAKRVSYPLAVNQADGKRRSILNEKQFLKEYSSIMTSKVRNALANQNVNDVFINYRGVMVGNGELWIGVVGGKPGIYAVNQ</sequence>
<feature type="compositionally biased region" description="Low complexity" evidence="1">
    <location>
        <begin position="47"/>
        <end position="91"/>
    </location>
</feature>
<protein>
    <submittedName>
        <fullName evidence="3">Uncharacterized protein</fullName>
    </submittedName>
</protein>
<name>A0ABW4RM72_9BACL</name>
<evidence type="ECO:0000313" key="4">
    <source>
        <dbReference type="Proteomes" id="UP001597233"/>
    </source>
</evidence>
<dbReference type="EMBL" id="JBHUEH010000023">
    <property type="protein sequence ID" value="MFD1887252.1"/>
    <property type="molecule type" value="Genomic_DNA"/>
</dbReference>
<evidence type="ECO:0000256" key="2">
    <source>
        <dbReference type="SAM" id="SignalP"/>
    </source>
</evidence>
<comment type="caution">
    <text evidence="3">The sequence shown here is derived from an EMBL/GenBank/DDBJ whole genome shotgun (WGS) entry which is preliminary data.</text>
</comment>